<sequence length="298" mass="33953">MPLYLDPSLNAKSLCEVCIKAKQTRSSFKSISEEKKARRVLETVSSDVAGPIVPATHDGMNYYVTFTDHYTHFSQIYLMKRKDEVYDLFREYVALVTSKFETQISNLRCDNGGEYCSQQFKKFCKEKGIQIQYTVPRNPEQNGVSERFNRTVLNMARSMIFDAGMEKSFWGEAVRCATYILNRLPTSAIKPGSTPADLWYNREVSLENIRVFGAKAYAHVPATLRSKLDVRSNQMVMIGYVSNGYRLWNPVNKKVITARSIIFDKEKKNGSVGIPIAVIEEDAEEKVDEIQSAESEDE</sequence>
<evidence type="ECO:0000256" key="5">
    <source>
        <dbReference type="ARBA" id="ARBA00022842"/>
    </source>
</evidence>
<dbReference type="PANTHER" id="PTHR42648:SF11">
    <property type="entry name" value="TRANSPOSON TY4-P GAG-POL POLYPROTEIN"/>
    <property type="match status" value="1"/>
</dbReference>
<keyword evidence="4" id="KW-0378">Hydrolase</keyword>
<dbReference type="InterPro" id="IPR039537">
    <property type="entry name" value="Retrotran_Ty1/copia-like"/>
</dbReference>
<dbReference type="EMBL" id="GEZM01074375">
    <property type="protein sequence ID" value="JAV64580.1"/>
    <property type="molecule type" value="Transcribed_RNA"/>
</dbReference>
<evidence type="ECO:0000256" key="7">
    <source>
        <dbReference type="ARBA" id="ARBA00022918"/>
    </source>
</evidence>
<dbReference type="GO" id="GO:0003964">
    <property type="term" value="F:RNA-directed DNA polymerase activity"/>
    <property type="evidence" value="ECO:0007669"/>
    <property type="project" value="UniProtKB-KW"/>
</dbReference>
<evidence type="ECO:0000256" key="1">
    <source>
        <dbReference type="ARBA" id="ARBA00022722"/>
    </source>
</evidence>
<dbReference type="GO" id="GO:0004519">
    <property type="term" value="F:endonuclease activity"/>
    <property type="evidence" value="ECO:0007669"/>
    <property type="project" value="UniProtKB-KW"/>
</dbReference>
<name>A0A1Y1KVS3_PHOPY</name>
<reference evidence="11" key="1">
    <citation type="journal article" date="2016" name="Sci. Rep.">
        <title>Molecular characterization of firefly nuptial gifts: a multi-omics approach sheds light on postcopulatory sexual selection.</title>
        <authorList>
            <person name="Al-Wathiqui N."/>
            <person name="Fallon T.R."/>
            <person name="South A."/>
            <person name="Weng J.K."/>
            <person name="Lewis S.M."/>
        </authorList>
    </citation>
    <scope>NUCLEOTIDE SEQUENCE</scope>
</reference>
<dbReference type="PROSITE" id="PS50994">
    <property type="entry name" value="INTEGRASE"/>
    <property type="match status" value="1"/>
</dbReference>
<dbReference type="Gene3D" id="3.30.420.10">
    <property type="entry name" value="Ribonuclease H-like superfamily/Ribonuclease H"/>
    <property type="match status" value="1"/>
</dbReference>
<evidence type="ECO:0000256" key="8">
    <source>
        <dbReference type="ARBA" id="ARBA00022932"/>
    </source>
</evidence>
<dbReference type="InterPro" id="IPR012337">
    <property type="entry name" value="RNaseH-like_sf"/>
</dbReference>
<evidence type="ECO:0000256" key="9">
    <source>
        <dbReference type="ARBA" id="ARBA00023172"/>
    </source>
</evidence>
<evidence type="ECO:0000313" key="11">
    <source>
        <dbReference type="EMBL" id="JAV64581.1"/>
    </source>
</evidence>
<keyword evidence="9" id="KW-0233">DNA recombination</keyword>
<dbReference type="PANTHER" id="PTHR42648">
    <property type="entry name" value="TRANSPOSASE, PUTATIVE-RELATED"/>
    <property type="match status" value="1"/>
</dbReference>
<accession>A0A1Y1KVS3</accession>
<feature type="domain" description="Integrase catalytic" evidence="10">
    <location>
        <begin position="35"/>
        <end position="203"/>
    </location>
</feature>
<keyword evidence="8" id="KW-0239">DNA-directed DNA polymerase</keyword>
<dbReference type="Pfam" id="PF25597">
    <property type="entry name" value="SH3_retrovirus"/>
    <property type="match status" value="1"/>
</dbReference>
<dbReference type="GO" id="GO:0016787">
    <property type="term" value="F:hydrolase activity"/>
    <property type="evidence" value="ECO:0007669"/>
    <property type="project" value="UniProtKB-KW"/>
</dbReference>
<keyword evidence="8" id="KW-0548">Nucleotidyltransferase</keyword>
<evidence type="ECO:0000259" key="10">
    <source>
        <dbReference type="PROSITE" id="PS50994"/>
    </source>
</evidence>
<dbReference type="GO" id="GO:0015074">
    <property type="term" value="P:DNA integration"/>
    <property type="evidence" value="ECO:0007669"/>
    <property type="project" value="UniProtKB-KW"/>
</dbReference>
<keyword evidence="5" id="KW-0460">Magnesium</keyword>
<protein>
    <recommendedName>
        <fullName evidence="10">Integrase catalytic domain-containing protein</fullName>
    </recommendedName>
</protein>
<evidence type="ECO:0000256" key="2">
    <source>
        <dbReference type="ARBA" id="ARBA00022723"/>
    </source>
</evidence>
<keyword evidence="1" id="KW-0540">Nuclease</keyword>
<dbReference type="AlphaFoldDB" id="A0A1Y1KVS3"/>
<dbReference type="InterPro" id="IPR057670">
    <property type="entry name" value="SH3_retrovirus"/>
</dbReference>
<proteinExistence type="predicted"/>
<dbReference type="SUPFAM" id="SSF53098">
    <property type="entry name" value="Ribonuclease H-like"/>
    <property type="match status" value="1"/>
</dbReference>
<keyword evidence="6" id="KW-0229">DNA integration</keyword>
<dbReference type="GO" id="GO:0006310">
    <property type="term" value="P:DNA recombination"/>
    <property type="evidence" value="ECO:0007669"/>
    <property type="project" value="UniProtKB-KW"/>
</dbReference>
<keyword evidence="3" id="KW-0255">Endonuclease</keyword>
<evidence type="ECO:0000256" key="4">
    <source>
        <dbReference type="ARBA" id="ARBA00022801"/>
    </source>
</evidence>
<dbReference type="EMBL" id="GEZM01074374">
    <property type="protein sequence ID" value="JAV64581.1"/>
    <property type="molecule type" value="Transcribed_RNA"/>
</dbReference>
<organism evidence="11">
    <name type="scientific">Photinus pyralis</name>
    <name type="common">Common eastern firefly</name>
    <name type="synonym">Lampyris pyralis</name>
    <dbReference type="NCBI Taxonomy" id="7054"/>
    <lineage>
        <taxon>Eukaryota</taxon>
        <taxon>Metazoa</taxon>
        <taxon>Ecdysozoa</taxon>
        <taxon>Arthropoda</taxon>
        <taxon>Hexapoda</taxon>
        <taxon>Insecta</taxon>
        <taxon>Pterygota</taxon>
        <taxon>Neoptera</taxon>
        <taxon>Endopterygota</taxon>
        <taxon>Coleoptera</taxon>
        <taxon>Polyphaga</taxon>
        <taxon>Elateriformia</taxon>
        <taxon>Elateroidea</taxon>
        <taxon>Lampyridae</taxon>
        <taxon>Lampyrinae</taxon>
        <taxon>Photinus</taxon>
    </lineage>
</organism>
<dbReference type="GO" id="GO:0003676">
    <property type="term" value="F:nucleic acid binding"/>
    <property type="evidence" value="ECO:0007669"/>
    <property type="project" value="InterPro"/>
</dbReference>
<dbReference type="GO" id="GO:0046872">
    <property type="term" value="F:metal ion binding"/>
    <property type="evidence" value="ECO:0007669"/>
    <property type="project" value="UniProtKB-KW"/>
</dbReference>
<dbReference type="GO" id="GO:0003887">
    <property type="term" value="F:DNA-directed DNA polymerase activity"/>
    <property type="evidence" value="ECO:0007669"/>
    <property type="project" value="UniProtKB-KW"/>
</dbReference>
<keyword evidence="2" id="KW-0479">Metal-binding</keyword>
<evidence type="ECO:0000256" key="6">
    <source>
        <dbReference type="ARBA" id="ARBA00022908"/>
    </source>
</evidence>
<dbReference type="Pfam" id="PF00665">
    <property type="entry name" value="rve"/>
    <property type="match status" value="1"/>
</dbReference>
<keyword evidence="7" id="KW-0695">RNA-directed DNA polymerase</keyword>
<evidence type="ECO:0000256" key="3">
    <source>
        <dbReference type="ARBA" id="ARBA00022759"/>
    </source>
</evidence>
<dbReference type="InterPro" id="IPR001584">
    <property type="entry name" value="Integrase_cat-core"/>
</dbReference>
<dbReference type="InterPro" id="IPR036397">
    <property type="entry name" value="RNaseH_sf"/>
</dbReference>
<keyword evidence="8" id="KW-0808">Transferase</keyword>